<organism evidence="1 2">
    <name type="scientific">Owenia fusiformis</name>
    <name type="common">Polychaete worm</name>
    <dbReference type="NCBI Taxonomy" id="6347"/>
    <lineage>
        <taxon>Eukaryota</taxon>
        <taxon>Metazoa</taxon>
        <taxon>Spiralia</taxon>
        <taxon>Lophotrochozoa</taxon>
        <taxon>Annelida</taxon>
        <taxon>Polychaeta</taxon>
        <taxon>Sedentaria</taxon>
        <taxon>Canalipalpata</taxon>
        <taxon>Sabellida</taxon>
        <taxon>Oweniida</taxon>
        <taxon>Oweniidae</taxon>
        <taxon>Owenia</taxon>
    </lineage>
</organism>
<evidence type="ECO:0000313" key="1">
    <source>
        <dbReference type="EMBL" id="CAH1799218.1"/>
    </source>
</evidence>
<evidence type="ECO:0000313" key="2">
    <source>
        <dbReference type="Proteomes" id="UP000749559"/>
    </source>
</evidence>
<comment type="caution">
    <text evidence="1">The sequence shown here is derived from an EMBL/GenBank/DDBJ whole genome shotgun (WGS) entry which is preliminary data.</text>
</comment>
<dbReference type="Proteomes" id="UP000749559">
    <property type="component" value="Unassembled WGS sequence"/>
</dbReference>
<proteinExistence type="predicted"/>
<dbReference type="AlphaFoldDB" id="A0A8J1XJC8"/>
<dbReference type="Gene3D" id="2.60.40.10">
    <property type="entry name" value="Immunoglobulins"/>
    <property type="match status" value="1"/>
</dbReference>
<feature type="non-terminal residue" evidence="1">
    <location>
        <position position="145"/>
    </location>
</feature>
<dbReference type="EMBL" id="CAIIXF020000011">
    <property type="protein sequence ID" value="CAH1799218.1"/>
    <property type="molecule type" value="Genomic_DNA"/>
</dbReference>
<dbReference type="InterPro" id="IPR036116">
    <property type="entry name" value="FN3_sf"/>
</dbReference>
<sequence length="145" mass="15782">APAKVRNLTATILNEGAISINWIPPNVMNGHLRHYTIRCFQQSTGHLQYQRNQTGNSYDVQDLPVGNYTISVAAVTVEEGDSEEVKGIYIQERSNVGAIIGGVIGGVVLLIIICIVIVIILRRKNRLGTRKQAFGKHSSSETAVG</sequence>
<name>A0A8J1XJC8_OWEFU</name>
<dbReference type="Gene3D" id="1.20.5.510">
    <property type="entry name" value="Single helix bin"/>
    <property type="match status" value="1"/>
</dbReference>
<reference evidence="1" key="1">
    <citation type="submission" date="2022-03" db="EMBL/GenBank/DDBJ databases">
        <authorList>
            <person name="Martin C."/>
        </authorList>
    </citation>
    <scope>NUCLEOTIDE SEQUENCE</scope>
</reference>
<protein>
    <submittedName>
        <fullName evidence="1">Uncharacterized protein</fullName>
    </submittedName>
</protein>
<keyword evidence="2" id="KW-1185">Reference proteome</keyword>
<feature type="non-terminal residue" evidence="1">
    <location>
        <position position="1"/>
    </location>
</feature>
<dbReference type="InterPro" id="IPR013783">
    <property type="entry name" value="Ig-like_fold"/>
</dbReference>
<dbReference type="SMART" id="SM00060">
    <property type="entry name" value="FN3"/>
    <property type="match status" value="1"/>
</dbReference>
<dbReference type="PROSITE" id="PS50853">
    <property type="entry name" value="FN3"/>
    <property type="match status" value="1"/>
</dbReference>
<dbReference type="SUPFAM" id="SSF49265">
    <property type="entry name" value="Fibronectin type III"/>
    <property type="match status" value="1"/>
</dbReference>
<dbReference type="InterPro" id="IPR003961">
    <property type="entry name" value="FN3_dom"/>
</dbReference>
<dbReference type="CDD" id="cd00063">
    <property type="entry name" value="FN3"/>
    <property type="match status" value="1"/>
</dbReference>
<accession>A0A8J1XJC8</accession>
<gene>
    <name evidence="1" type="ORF">OFUS_LOCUS23260</name>
</gene>
<dbReference type="Pfam" id="PF00041">
    <property type="entry name" value="fn3"/>
    <property type="match status" value="1"/>
</dbReference>